<dbReference type="HOGENOM" id="CLU_003182_13_1_6"/>
<feature type="transmembrane region" description="Helical" evidence="5">
    <location>
        <begin position="115"/>
        <end position="137"/>
    </location>
</feature>
<dbReference type="InterPro" id="IPR001902">
    <property type="entry name" value="SLC26A/SulP_fam"/>
</dbReference>
<dbReference type="RefSeq" id="WP_035515947.1">
    <property type="nucleotide sequence ID" value="NZ_KN234759.1"/>
</dbReference>
<dbReference type="SUPFAM" id="SSF52091">
    <property type="entry name" value="SpoIIaa-like"/>
    <property type="match status" value="1"/>
</dbReference>
<dbReference type="eggNOG" id="COG0659">
    <property type="taxonomic scope" value="Bacteria"/>
</dbReference>
<feature type="transmembrane region" description="Helical" evidence="5">
    <location>
        <begin position="61"/>
        <end position="79"/>
    </location>
</feature>
<evidence type="ECO:0000256" key="3">
    <source>
        <dbReference type="ARBA" id="ARBA00022989"/>
    </source>
</evidence>
<dbReference type="STRING" id="1265313.HRUBRA_02417"/>
<dbReference type="InterPro" id="IPR011547">
    <property type="entry name" value="SLC26A/SulP_dom"/>
</dbReference>
<organism evidence="7 8">
    <name type="scientific">Pseudohaliea rubra DSM 19751</name>
    <dbReference type="NCBI Taxonomy" id="1265313"/>
    <lineage>
        <taxon>Bacteria</taxon>
        <taxon>Pseudomonadati</taxon>
        <taxon>Pseudomonadota</taxon>
        <taxon>Gammaproteobacteria</taxon>
        <taxon>Cellvibrionales</taxon>
        <taxon>Halieaceae</taxon>
        <taxon>Pseudohaliea</taxon>
    </lineage>
</organism>
<dbReference type="PROSITE" id="PS50801">
    <property type="entry name" value="STAS"/>
    <property type="match status" value="1"/>
</dbReference>
<dbReference type="InterPro" id="IPR002645">
    <property type="entry name" value="STAS_dom"/>
</dbReference>
<dbReference type="PANTHER" id="PTHR11814">
    <property type="entry name" value="SULFATE TRANSPORTER"/>
    <property type="match status" value="1"/>
</dbReference>
<comment type="caution">
    <text evidence="7">The sequence shown here is derived from an EMBL/GenBank/DDBJ whole genome shotgun (WGS) entry which is preliminary data.</text>
</comment>
<dbReference type="OrthoDB" id="9769739at2"/>
<feature type="transmembrane region" description="Helical" evidence="5">
    <location>
        <begin position="12"/>
        <end position="31"/>
    </location>
</feature>
<evidence type="ECO:0000256" key="4">
    <source>
        <dbReference type="ARBA" id="ARBA00023136"/>
    </source>
</evidence>
<keyword evidence="2 5" id="KW-0812">Transmembrane</keyword>
<dbReference type="PATRIC" id="fig|1265313.6.peg.2385"/>
<dbReference type="Pfam" id="PF01740">
    <property type="entry name" value="STAS"/>
    <property type="match status" value="1"/>
</dbReference>
<dbReference type="GO" id="GO:0016020">
    <property type="term" value="C:membrane"/>
    <property type="evidence" value="ECO:0007669"/>
    <property type="project" value="UniProtKB-SubCell"/>
</dbReference>
<dbReference type="CDD" id="cd07042">
    <property type="entry name" value="STAS_SulP_like_sulfate_transporter"/>
    <property type="match status" value="1"/>
</dbReference>
<protein>
    <submittedName>
        <fullName evidence="7">Sulfate permease</fullName>
    </submittedName>
</protein>
<proteinExistence type="predicted"/>
<feature type="transmembrane region" description="Helical" evidence="5">
    <location>
        <begin position="272"/>
        <end position="294"/>
    </location>
</feature>
<keyword evidence="8" id="KW-1185">Reference proteome</keyword>
<keyword evidence="3 5" id="KW-1133">Transmembrane helix</keyword>
<dbReference type="EMBL" id="AUVB01000077">
    <property type="protein sequence ID" value="KGE02979.1"/>
    <property type="molecule type" value="Genomic_DNA"/>
</dbReference>
<evidence type="ECO:0000256" key="1">
    <source>
        <dbReference type="ARBA" id="ARBA00004141"/>
    </source>
</evidence>
<evidence type="ECO:0000313" key="8">
    <source>
        <dbReference type="Proteomes" id="UP000029640"/>
    </source>
</evidence>
<gene>
    <name evidence="7" type="ORF">HRUBRA_02417</name>
</gene>
<dbReference type="GO" id="GO:0055085">
    <property type="term" value="P:transmembrane transport"/>
    <property type="evidence" value="ECO:0007669"/>
    <property type="project" value="InterPro"/>
</dbReference>
<name>A0A095WWF4_9GAMM</name>
<feature type="transmembrane region" description="Helical" evidence="5">
    <location>
        <begin position="227"/>
        <end position="252"/>
    </location>
</feature>
<dbReference type="Gene3D" id="3.30.750.24">
    <property type="entry name" value="STAS domain"/>
    <property type="match status" value="1"/>
</dbReference>
<dbReference type="InterPro" id="IPR036513">
    <property type="entry name" value="STAS_dom_sf"/>
</dbReference>
<evidence type="ECO:0000313" key="7">
    <source>
        <dbReference type="EMBL" id="KGE02979.1"/>
    </source>
</evidence>
<feature type="transmembrane region" description="Helical" evidence="5">
    <location>
        <begin position="86"/>
        <end position="109"/>
    </location>
</feature>
<dbReference type="Proteomes" id="UP000029640">
    <property type="component" value="Unassembled WGS sequence"/>
</dbReference>
<feature type="domain" description="STAS" evidence="6">
    <location>
        <begin position="425"/>
        <end position="525"/>
    </location>
</feature>
<evidence type="ECO:0000259" key="6">
    <source>
        <dbReference type="PROSITE" id="PS50801"/>
    </source>
</evidence>
<feature type="transmembrane region" description="Helical" evidence="5">
    <location>
        <begin position="306"/>
        <end position="324"/>
    </location>
</feature>
<feature type="transmembrane region" description="Helical" evidence="5">
    <location>
        <begin position="360"/>
        <end position="391"/>
    </location>
</feature>
<accession>A0A095WWF4</accession>
<dbReference type="Pfam" id="PF00916">
    <property type="entry name" value="Sulfate_transp"/>
    <property type="match status" value="1"/>
</dbReference>
<reference evidence="7 8" key="1">
    <citation type="journal article" date="2014" name="Genome Announc.">
        <title>Genome Sequence of Gammaproteobacterial Pseudohaliea rubra Type Strain DSM 19751, Isolated from Coastal Seawater of the Mediterranean Sea.</title>
        <authorList>
            <person name="Spring S."/>
            <person name="Fiebig A."/>
            <person name="Riedel T."/>
            <person name="Goker M."/>
            <person name="Klenk H.P."/>
        </authorList>
    </citation>
    <scope>NUCLEOTIDE SEQUENCE [LARGE SCALE GENOMIC DNA]</scope>
    <source>
        <strain evidence="7 8">DSM 19751</strain>
    </source>
</reference>
<feature type="transmembrane region" description="Helical" evidence="5">
    <location>
        <begin position="149"/>
        <end position="177"/>
    </location>
</feature>
<comment type="subcellular location">
    <subcellularLocation>
        <location evidence="1">Membrane</location>
        <topology evidence="1">Multi-pass membrane protein</topology>
    </subcellularLocation>
</comment>
<evidence type="ECO:0000256" key="2">
    <source>
        <dbReference type="ARBA" id="ARBA00022692"/>
    </source>
</evidence>
<evidence type="ECO:0000256" key="5">
    <source>
        <dbReference type="SAM" id="Phobius"/>
    </source>
</evidence>
<feature type="transmembrane region" description="Helical" evidence="5">
    <location>
        <begin position="189"/>
        <end position="215"/>
    </location>
</feature>
<keyword evidence="4 5" id="KW-0472">Membrane</keyword>
<dbReference type="AlphaFoldDB" id="A0A095WWF4"/>
<sequence>MRIDLSNLRGDSYGGITAGVVALPLALALGVASGLGPIAGLYGAIFVGFFASLFGGTASQISGPTGPMVVVVAGLAASLSGQPEMIFTAIFLAGIIQLALGVLGFGSYIRLVPYPVVSGFMSGIGAIIIILQVGRLIGGDPPGGTIPALAYIPTAVSGFNASAAAIGAAALATVFLWPASWAKYLPGPLAALVLGTLLGLTLPAAPVLGSIPSALPTLHLPVFEREGLILVLKAAVVLAALGAIDSLLTSLVADNMTRSRHDSNRELVGQGVGNAVAGLFGALAGAGATMRTVVNIRTGGRTRLSGMLHALVLLAVVLGLGPLAAKIPHAVLAGILVKVGWDIIDWRYLKNAHRGPRWDLALMVLVLGLTVFVDLITAVGVGVVLAALAFVRQVADQQIRAIREMQFEPDSEEEAALLERARGAVQVFDFGGPLSFGAAADLGHHVRQRTGAAALILDFASVPFMDVSAARAVETIATDASEAGKHVYVTGLRDEVARVLAGLDADHHLPMDTRFKVRIDAVRQAVDDLEGGRIEAAPDGVMPPPG</sequence>